<dbReference type="InParanoid" id="A0A409WQG5"/>
<proteinExistence type="predicted"/>
<feature type="compositionally biased region" description="Acidic residues" evidence="1">
    <location>
        <begin position="109"/>
        <end position="140"/>
    </location>
</feature>
<gene>
    <name evidence="2" type="ORF">CVT26_015286</name>
</gene>
<feature type="compositionally biased region" description="Basic residues" evidence="1">
    <location>
        <begin position="85"/>
        <end position="97"/>
    </location>
</feature>
<comment type="caution">
    <text evidence="2">The sequence shown here is derived from an EMBL/GenBank/DDBJ whole genome shotgun (WGS) entry which is preliminary data.</text>
</comment>
<reference evidence="2 3" key="1">
    <citation type="journal article" date="2018" name="Evol. Lett.">
        <title>Horizontal gene cluster transfer increased hallucinogenic mushroom diversity.</title>
        <authorList>
            <person name="Reynolds H.T."/>
            <person name="Vijayakumar V."/>
            <person name="Gluck-Thaler E."/>
            <person name="Korotkin H.B."/>
            <person name="Matheny P.B."/>
            <person name="Slot J.C."/>
        </authorList>
    </citation>
    <scope>NUCLEOTIDE SEQUENCE [LARGE SCALE GENOMIC DNA]</scope>
    <source>
        <strain evidence="2 3">SRW20</strain>
    </source>
</reference>
<feature type="region of interest" description="Disordered" evidence="1">
    <location>
        <begin position="78"/>
        <end position="140"/>
    </location>
</feature>
<dbReference type="EMBL" id="NHYE01004928">
    <property type="protein sequence ID" value="PPQ80765.1"/>
    <property type="molecule type" value="Genomic_DNA"/>
</dbReference>
<protein>
    <submittedName>
        <fullName evidence="2">Uncharacterized protein</fullName>
    </submittedName>
</protein>
<evidence type="ECO:0000313" key="3">
    <source>
        <dbReference type="Proteomes" id="UP000284706"/>
    </source>
</evidence>
<sequence length="140" mass="15382">MYEYMNPQPNFWPTSVLVALLLPLLLYTRYGISPNGTSLHIPNEIASAPAPAANLSTSNSGWSTVHLLNTAVQCSTVAKSDSRHSMKYSRRASKRSGRGPGVVAQLEEHQDEELDEQEAWDEDDDGPEEEGPAEDVEGVR</sequence>
<name>A0A409WQG5_9AGAR</name>
<feature type="non-terminal residue" evidence="2">
    <location>
        <position position="140"/>
    </location>
</feature>
<evidence type="ECO:0000256" key="1">
    <source>
        <dbReference type="SAM" id="MobiDB-lite"/>
    </source>
</evidence>
<dbReference type="AlphaFoldDB" id="A0A409WQG5"/>
<dbReference type="Proteomes" id="UP000284706">
    <property type="component" value="Unassembled WGS sequence"/>
</dbReference>
<accession>A0A409WQG5</accession>
<organism evidence="2 3">
    <name type="scientific">Gymnopilus dilepis</name>
    <dbReference type="NCBI Taxonomy" id="231916"/>
    <lineage>
        <taxon>Eukaryota</taxon>
        <taxon>Fungi</taxon>
        <taxon>Dikarya</taxon>
        <taxon>Basidiomycota</taxon>
        <taxon>Agaricomycotina</taxon>
        <taxon>Agaricomycetes</taxon>
        <taxon>Agaricomycetidae</taxon>
        <taxon>Agaricales</taxon>
        <taxon>Agaricineae</taxon>
        <taxon>Hymenogastraceae</taxon>
        <taxon>Gymnopilus</taxon>
    </lineage>
</organism>
<keyword evidence="3" id="KW-1185">Reference proteome</keyword>
<evidence type="ECO:0000313" key="2">
    <source>
        <dbReference type="EMBL" id="PPQ80765.1"/>
    </source>
</evidence>